<organism evidence="2 3">
    <name type="scientific">Prymnesium parvum</name>
    <name type="common">Toxic golden alga</name>
    <dbReference type="NCBI Taxonomy" id="97485"/>
    <lineage>
        <taxon>Eukaryota</taxon>
        <taxon>Haptista</taxon>
        <taxon>Haptophyta</taxon>
        <taxon>Prymnesiophyceae</taxon>
        <taxon>Prymnesiales</taxon>
        <taxon>Prymnesiaceae</taxon>
        <taxon>Prymnesium</taxon>
    </lineage>
</organism>
<feature type="compositionally biased region" description="Low complexity" evidence="1">
    <location>
        <begin position="206"/>
        <end position="234"/>
    </location>
</feature>
<accession>A0AB34IK32</accession>
<evidence type="ECO:0000256" key="1">
    <source>
        <dbReference type="SAM" id="MobiDB-lite"/>
    </source>
</evidence>
<feature type="region of interest" description="Disordered" evidence="1">
    <location>
        <begin position="341"/>
        <end position="375"/>
    </location>
</feature>
<feature type="compositionally biased region" description="Low complexity" evidence="1">
    <location>
        <begin position="61"/>
        <end position="90"/>
    </location>
</feature>
<protein>
    <submittedName>
        <fullName evidence="2">Uncharacterized protein</fullName>
    </submittedName>
</protein>
<feature type="compositionally biased region" description="Pro residues" evidence="1">
    <location>
        <begin position="238"/>
        <end position="250"/>
    </location>
</feature>
<dbReference type="Proteomes" id="UP001515480">
    <property type="component" value="Unassembled WGS sequence"/>
</dbReference>
<gene>
    <name evidence="2" type="ORF">AB1Y20_013242</name>
</gene>
<feature type="compositionally biased region" description="Low complexity" evidence="1">
    <location>
        <begin position="181"/>
        <end position="196"/>
    </location>
</feature>
<proteinExistence type="predicted"/>
<feature type="compositionally biased region" description="Low complexity" evidence="1">
    <location>
        <begin position="496"/>
        <end position="505"/>
    </location>
</feature>
<feature type="region of interest" description="Disordered" evidence="1">
    <location>
        <begin position="409"/>
        <end position="568"/>
    </location>
</feature>
<feature type="compositionally biased region" description="Low complexity" evidence="1">
    <location>
        <begin position="556"/>
        <end position="568"/>
    </location>
</feature>
<dbReference type="EMBL" id="JBGBPQ010000023">
    <property type="protein sequence ID" value="KAL1500589.1"/>
    <property type="molecule type" value="Genomic_DNA"/>
</dbReference>
<reference evidence="2 3" key="1">
    <citation type="journal article" date="2024" name="Science">
        <title>Giant polyketide synthase enzymes in the biosynthesis of giant marine polyether toxins.</title>
        <authorList>
            <person name="Fallon T.R."/>
            <person name="Shende V.V."/>
            <person name="Wierzbicki I.H."/>
            <person name="Pendleton A.L."/>
            <person name="Watervoot N.F."/>
            <person name="Auber R.P."/>
            <person name="Gonzalez D.J."/>
            <person name="Wisecaver J.H."/>
            <person name="Moore B.S."/>
        </authorList>
    </citation>
    <scope>NUCLEOTIDE SEQUENCE [LARGE SCALE GENOMIC DNA]</scope>
    <source>
        <strain evidence="2 3">12B1</strain>
    </source>
</reference>
<evidence type="ECO:0000313" key="3">
    <source>
        <dbReference type="Proteomes" id="UP001515480"/>
    </source>
</evidence>
<feature type="compositionally biased region" description="Low complexity" evidence="1">
    <location>
        <begin position="291"/>
        <end position="307"/>
    </location>
</feature>
<comment type="caution">
    <text evidence="2">The sequence shown here is derived from an EMBL/GenBank/DDBJ whole genome shotgun (WGS) entry which is preliminary data.</text>
</comment>
<dbReference type="AlphaFoldDB" id="A0AB34IK32"/>
<feature type="compositionally biased region" description="Acidic residues" evidence="1">
    <location>
        <begin position="544"/>
        <end position="555"/>
    </location>
</feature>
<evidence type="ECO:0000313" key="2">
    <source>
        <dbReference type="EMBL" id="KAL1500589.1"/>
    </source>
</evidence>
<name>A0AB34IK32_PRYPA</name>
<sequence>MDAAGPPTVAPEDFEARRARRRGSVGEEGQPQRSISCRGRERERGRLSRASTLSQFPAAPPRCAASPSPSAADASHPLPSPPREQSSSPRSDPPFSPLRAMPALPLREESPERAPSAAVSHLSSSPRATPPPPLAPSATRRPSSIRLDLSPCSQPLASPARSTPALPLADERSASRRSSAREAAPSHASPFSSFRSTPAPPLAAGRASSPLPRSPPLSARLSPHAAASPSASRRASPRAPPSVASPPPRLPSSSLVSERIRPVELTPSSLVRRHTTFSEPTRDRPAERTPSAHFAPAAAPADEAASPCTPRAHGQMKRRGSFSAAKYRHQLALYEREAAEATCDRAPKSSGGKESPPKLCPLKPRKRGGTQPKLSLDVSRVAAAAAPAAAAAAAAKRKPLHAERAECLASLGGAHAHKDAPPSARARPRPTPPRAASPAGGRPSRPPSPCGRHSVGFAAGAAADEFAEIEAMPLPKPDPSHTRPRASVKRATIGPVASRDSSSDVASRDTRSRRPTAGPVAMPSPARLPNTEVSRRVTQTAPPADDDDDDDDDAQADAQADGKAAPAARVRRRRVMLGACVACVALLGAAAALPLLALSSEQAPAAPAPPPFFPVVGDLFELTFGVVADGTVDTFDIPSYNARLADVLAVDVSTIETTVAAGSSASW</sequence>
<keyword evidence="3" id="KW-1185">Reference proteome</keyword>
<feature type="region of interest" description="Disordered" evidence="1">
    <location>
        <begin position="1"/>
        <end position="323"/>
    </location>
</feature>